<dbReference type="RefSeq" id="WP_254572469.1">
    <property type="nucleotide sequence ID" value="NZ_CP098502.1"/>
</dbReference>
<dbReference type="Proteomes" id="UP001056035">
    <property type="component" value="Chromosome"/>
</dbReference>
<dbReference type="SUPFAM" id="SSF55961">
    <property type="entry name" value="Bet v1-like"/>
    <property type="match status" value="1"/>
</dbReference>
<dbReference type="CDD" id="cd07812">
    <property type="entry name" value="SRPBCC"/>
    <property type="match status" value="1"/>
</dbReference>
<dbReference type="Gene3D" id="3.30.530.20">
    <property type="match status" value="1"/>
</dbReference>
<dbReference type="EMBL" id="CP098502">
    <property type="protein sequence ID" value="UTI65791.1"/>
    <property type="molecule type" value="Genomic_DNA"/>
</dbReference>
<gene>
    <name evidence="1" type="ORF">NBH00_06135</name>
</gene>
<dbReference type="Pfam" id="PF10604">
    <property type="entry name" value="Polyketide_cyc2"/>
    <property type="match status" value="1"/>
</dbReference>
<reference evidence="1 2" key="1">
    <citation type="submission" date="2022-06" db="EMBL/GenBank/DDBJ databases">
        <title>Paraconexibacter antarcticus.</title>
        <authorList>
            <person name="Kim C.S."/>
        </authorList>
    </citation>
    <scope>NUCLEOTIDE SEQUENCE [LARGE SCALE GENOMIC DNA]</scope>
    <source>
        <strain evidence="1 2">02-257</strain>
    </source>
</reference>
<accession>A0ABY5DXE4</accession>
<sequence length="152" mass="17480">MARVSSTVSVPFPTSVAEDLWYDTSRWPNFVDGFDHVVRRDDTWPRTGGELTWDTRPGGRGRVLETVERYEARVSCVSRVEDETLLGTQTISFAPREQGTVVTLELKYDLKQKNAFSPIVDLLFIRRAQTQSLQRTLYRYSLELRSDHDPPA</sequence>
<protein>
    <submittedName>
        <fullName evidence="1">SRPBCC family protein</fullName>
    </submittedName>
</protein>
<keyword evidence="2" id="KW-1185">Reference proteome</keyword>
<dbReference type="InterPro" id="IPR023393">
    <property type="entry name" value="START-like_dom_sf"/>
</dbReference>
<evidence type="ECO:0000313" key="1">
    <source>
        <dbReference type="EMBL" id="UTI65791.1"/>
    </source>
</evidence>
<dbReference type="InterPro" id="IPR019587">
    <property type="entry name" value="Polyketide_cyclase/dehydratase"/>
</dbReference>
<proteinExistence type="predicted"/>
<evidence type="ECO:0000313" key="2">
    <source>
        <dbReference type="Proteomes" id="UP001056035"/>
    </source>
</evidence>
<organism evidence="1 2">
    <name type="scientific">Paraconexibacter antarcticus</name>
    <dbReference type="NCBI Taxonomy" id="2949664"/>
    <lineage>
        <taxon>Bacteria</taxon>
        <taxon>Bacillati</taxon>
        <taxon>Actinomycetota</taxon>
        <taxon>Thermoleophilia</taxon>
        <taxon>Solirubrobacterales</taxon>
        <taxon>Paraconexibacteraceae</taxon>
        <taxon>Paraconexibacter</taxon>
    </lineage>
</organism>
<name>A0ABY5DXE4_9ACTN</name>